<protein>
    <submittedName>
        <fullName evidence="1">Uncharacterized protein</fullName>
    </submittedName>
</protein>
<accession>A0ACC2FFZ9</accession>
<name>A0ACC2FFZ9_DALPE</name>
<keyword evidence="2" id="KW-1185">Reference proteome</keyword>
<evidence type="ECO:0000313" key="2">
    <source>
        <dbReference type="Proteomes" id="UP001157502"/>
    </source>
</evidence>
<reference evidence="1" key="1">
    <citation type="submission" date="2021-05" db="EMBL/GenBank/DDBJ databases">
        <authorList>
            <person name="Pan Q."/>
            <person name="Jouanno E."/>
            <person name="Zahm M."/>
            <person name="Klopp C."/>
            <person name="Cabau C."/>
            <person name="Louis A."/>
            <person name="Berthelot C."/>
            <person name="Parey E."/>
            <person name="Roest Crollius H."/>
            <person name="Montfort J."/>
            <person name="Robinson-Rechavi M."/>
            <person name="Bouchez O."/>
            <person name="Lampietro C."/>
            <person name="Lopez Roques C."/>
            <person name="Donnadieu C."/>
            <person name="Postlethwait J."/>
            <person name="Bobe J."/>
            <person name="Dillon D."/>
            <person name="Chandos A."/>
            <person name="von Hippel F."/>
            <person name="Guiguen Y."/>
        </authorList>
    </citation>
    <scope>NUCLEOTIDE SEQUENCE</scope>
    <source>
        <strain evidence="1">YG-Jan2019</strain>
    </source>
</reference>
<organism evidence="1 2">
    <name type="scientific">Dallia pectoralis</name>
    <name type="common">Alaska blackfish</name>
    <dbReference type="NCBI Taxonomy" id="75939"/>
    <lineage>
        <taxon>Eukaryota</taxon>
        <taxon>Metazoa</taxon>
        <taxon>Chordata</taxon>
        <taxon>Craniata</taxon>
        <taxon>Vertebrata</taxon>
        <taxon>Euteleostomi</taxon>
        <taxon>Actinopterygii</taxon>
        <taxon>Neopterygii</taxon>
        <taxon>Teleostei</taxon>
        <taxon>Protacanthopterygii</taxon>
        <taxon>Esociformes</taxon>
        <taxon>Umbridae</taxon>
        <taxon>Dallia</taxon>
    </lineage>
</organism>
<evidence type="ECO:0000313" key="1">
    <source>
        <dbReference type="EMBL" id="KAJ7990243.1"/>
    </source>
</evidence>
<sequence>MFVHSTSYGSRAHCKHRTSILQVALATPNVCPGTTNNDVELNRGLPADYSDEAYDCFDLRKTYSTPSLGIPSCSSQTISQYDVIMKCQFSVSAPWGTEEEDTGAGSRFMLTRDAVGAG</sequence>
<dbReference type="EMBL" id="CM055755">
    <property type="protein sequence ID" value="KAJ7990243.1"/>
    <property type="molecule type" value="Genomic_DNA"/>
</dbReference>
<dbReference type="Proteomes" id="UP001157502">
    <property type="component" value="Chromosome 28"/>
</dbReference>
<proteinExistence type="predicted"/>
<comment type="caution">
    <text evidence="1">The sequence shown here is derived from an EMBL/GenBank/DDBJ whole genome shotgun (WGS) entry which is preliminary data.</text>
</comment>
<gene>
    <name evidence="1" type="ORF">DPEC_G00298310</name>
</gene>